<dbReference type="EMBL" id="BK010598">
    <property type="protein sequence ID" value="DAC75015.1"/>
    <property type="molecule type" value="Genomic_DNA"/>
</dbReference>
<proteinExistence type="predicted"/>
<evidence type="ECO:0008006" key="2">
    <source>
        <dbReference type="Google" id="ProtNLM"/>
    </source>
</evidence>
<reference evidence="1" key="3">
    <citation type="journal article" date="2016" name="Genome Announc.">
        <title>Complete Genome Sequences of Four Strains from the 2015-2016 Elizabethkingia anophelis Outbreak.</title>
        <authorList>
            <person name="Nicholson A.C."/>
            <person name="Whitney A.M."/>
            <person name="Emery B.D."/>
            <person name="Bell M.E."/>
            <person name="Gartin J.T."/>
            <person name="Humrighouse B.W."/>
            <person name="Loparev V.N."/>
            <person name="Batra D."/>
            <person name="Sheth M."/>
            <person name="Rowe L.A."/>
            <person name="Juieng P."/>
            <person name="Knipe K."/>
            <person name="Gulvik C."/>
            <person name="McQuiston J.R."/>
        </authorList>
    </citation>
    <scope>NUCLEOTIDE SEQUENCE</scope>
</reference>
<evidence type="ECO:0000313" key="1">
    <source>
        <dbReference type="EMBL" id="DAC75297.1"/>
    </source>
</evidence>
<dbReference type="RefSeq" id="WP_047034070.1">
    <property type="nucleotide sequence ID" value="NZ_AP022313.1"/>
</dbReference>
<sequence length="59" mass="7091">MYIIDLNGVRKEITDIEKAIDQAEYFKDAHHIPPVESDKVRQIYWTDVYNKLLQLKQKE</sequence>
<gene>
    <name evidence="1" type="primary">ICEEaII(8)_FMS-007_53264_53085</name>
</gene>
<reference evidence="1" key="6">
    <citation type="journal article" date="2017" name="Nat. Commun.">
        <title>Evolutionary dynamics and genomic features of the Elizabethkingia anophelis 2015 to 2016 Wisconsin outbreak strain.</title>
        <authorList>
            <person name="Perrin A."/>
            <person name="Larsonneur E."/>
            <person name="Nicholson A.C."/>
            <person name="Edwards D.J."/>
            <person name="Gundlach K.M."/>
            <person name="Whitney A.M."/>
            <person name="Gulvik C.A."/>
            <person name="Bell M.E."/>
            <person name="Rendueles O."/>
            <person name="Cury J."/>
            <person name="Hugon P."/>
            <person name="Clermont D."/>
            <person name="Enouf V."/>
            <person name="Loparev V."/>
            <person name="Juieng P."/>
            <person name="Monson T."/>
            <person name="Warshauer D."/>
            <person name="Elbadawi L.I."/>
            <person name="Walters M.S."/>
            <person name="Crist M.B."/>
            <person name="Noble-Wang J."/>
            <person name="Borlaug G."/>
            <person name="Rocha E.P.C."/>
            <person name="Criscuolo A."/>
            <person name="Touchon M."/>
            <person name="Davis J.P."/>
            <person name="Holt K.E."/>
            <person name="McQuiston J.R."/>
            <person name="Brisse S."/>
        </authorList>
    </citation>
    <scope>NUCLEOTIDE SEQUENCE</scope>
</reference>
<reference evidence="1" key="8">
    <citation type="journal article" date="2018" name="J. ISSAAS">
        <title>In Silico Identification of Three Types of Integrative and Conjugative Elements (ICEs) in Elizabethkingia anophelis Strains Isolated from Around the World.</title>
        <authorList>
            <person name="Xu J."/>
            <person name="Pei D."/>
            <person name="Nicholson A."/>
            <person name="Lan Y."/>
            <person name="Xia Q."/>
        </authorList>
    </citation>
    <scope>NUCLEOTIDE SEQUENCE</scope>
</reference>
<reference evidence="1" key="2">
    <citation type="journal article" date="2014" name="PLoS ONE">
        <title>Insights from the genome annotation of Elizabethkingia anophelis from the malaria vector Anopheles gambiae.</title>
        <authorList>
            <person name="Kukutla P."/>
            <person name="Lindberg B.G."/>
            <person name="Pei D."/>
            <person name="Rayl M."/>
            <person name="Yu W."/>
            <person name="Steritz M."/>
            <person name="Faye I."/>
            <person name="Xu J."/>
        </authorList>
    </citation>
    <scope>NUCLEOTIDE SEQUENCE</scope>
</reference>
<dbReference type="EMBL" id="BK010602">
    <property type="protein sequence ID" value="DAC75297.1"/>
    <property type="molecule type" value="Genomic_DNA"/>
</dbReference>
<reference evidence="1" key="4">
    <citation type="journal article" date="2016" name="Sci. Rep.">
        <title>Genomic epidemiology and global diversity of the emerging bacterial pathogen Elizabethkingia anophelis.</title>
        <authorList>
            <person name="Breurec S."/>
            <person name="Criscuolo A."/>
            <person name="Diancourt L."/>
            <person name="Rendueles O."/>
            <person name="Vandenbogaert M."/>
            <person name="Passet V."/>
            <person name="Caro V."/>
            <person name="Rocha E.P."/>
            <person name="Touchon M."/>
            <person name="Brisse S."/>
        </authorList>
    </citation>
    <scope>NUCLEOTIDE SEQUENCE</scope>
</reference>
<name>A0A455ZEN0_9FLAO</name>
<organism evidence="1">
    <name type="scientific">Elizabethkingia anophelis</name>
    <dbReference type="NCBI Taxonomy" id="1117645"/>
    <lineage>
        <taxon>Bacteria</taxon>
        <taxon>Pseudomonadati</taxon>
        <taxon>Bacteroidota</taxon>
        <taxon>Flavobacteriia</taxon>
        <taxon>Flavobacteriales</taxon>
        <taxon>Weeksellaceae</taxon>
        <taxon>Elizabethkingia</taxon>
    </lineage>
</organism>
<reference evidence="1" key="5">
    <citation type="journal article" date="2017" name="Genome Announc.">
        <title>Complete Circularized Genome Sequences of Four Strains of Elizabethkingia anophelis, Including Two Novel Strains Isolated from Wild-Caught Anopheles sinensis.</title>
        <authorList>
            <person name="Pei D."/>
            <person name="Nicholson A.C."/>
            <person name="Jiang J."/>
            <person name="Chen H."/>
            <person name="Whitney A.M."/>
            <person name="Villarma A."/>
            <person name="Bell M."/>
            <person name="Humrighouse B."/>
            <person name="Rowe L.A."/>
            <person name="Sheth M."/>
            <person name="Batra D."/>
            <person name="Juieng P."/>
            <person name="Loparev V.N."/>
            <person name="McQuiston J.R."/>
            <person name="Lan Y."/>
            <person name="Ma Y."/>
            <person name="Xu J."/>
        </authorList>
    </citation>
    <scope>NUCLEOTIDE SEQUENCE</scope>
</reference>
<protein>
    <recommendedName>
        <fullName evidence="2">3-isopropylmalate dehydratase</fullName>
    </recommendedName>
</protein>
<dbReference type="AlphaFoldDB" id="A0A455ZEN0"/>
<reference evidence="1" key="1">
    <citation type="journal article" date="2014" name="Genome Biol. Evol.">
        <title>Comparative genomic analysis of malaria mosquito vector-associated novel pathogen Elizabethkingia anophelis.</title>
        <authorList>
            <person name="Teo J."/>
            <person name="Tan S.Y."/>
            <person name="Liu Y."/>
            <person name="Tay M."/>
            <person name="Ding Y."/>
            <person name="Li Y."/>
            <person name="Kjelleberg S."/>
            <person name="Givskov M."/>
            <person name="Lin R.T."/>
            <person name="Yang L."/>
        </authorList>
    </citation>
    <scope>NUCLEOTIDE SEQUENCE</scope>
</reference>
<reference evidence="1" key="7">
    <citation type="journal article" date="2017" name="Sci. Rep.">
        <title>Genomic features, phylogenetic relationships, and comparative genomics of Elizabethkingia anophelis strain EM361-97 isolated in Taiwan.</title>
        <authorList>
            <person name="Lin J.N."/>
            <person name="Lai C.H."/>
            <person name="Yang C.H."/>
            <person name="Huang Y.H."/>
            <person name="Lin H.H."/>
        </authorList>
    </citation>
    <scope>NUCLEOTIDE SEQUENCE</scope>
</reference>
<accession>A0A455ZEN0</accession>